<proteinExistence type="predicted"/>
<dbReference type="EMBL" id="GGEC01077955">
    <property type="protein sequence ID" value="MBX58439.1"/>
    <property type="molecule type" value="Transcribed_RNA"/>
</dbReference>
<sequence length="15" mass="1682">MIGVYVLRELGVSVF</sequence>
<organism evidence="1">
    <name type="scientific">Rhizophora mucronata</name>
    <name type="common">Asiatic mangrove</name>
    <dbReference type="NCBI Taxonomy" id="61149"/>
    <lineage>
        <taxon>Eukaryota</taxon>
        <taxon>Viridiplantae</taxon>
        <taxon>Streptophyta</taxon>
        <taxon>Embryophyta</taxon>
        <taxon>Tracheophyta</taxon>
        <taxon>Spermatophyta</taxon>
        <taxon>Magnoliopsida</taxon>
        <taxon>eudicotyledons</taxon>
        <taxon>Gunneridae</taxon>
        <taxon>Pentapetalae</taxon>
        <taxon>rosids</taxon>
        <taxon>fabids</taxon>
        <taxon>Malpighiales</taxon>
        <taxon>Rhizophoraceae</taxon>
        <taxon>Rhizophora</taxon>
    </lineage>
</organism>
<evidence type="ECO:0000313" key="1">
    <source>
        <dbReference type="EMBL" id="MBX58439.1"/>
    </source>
</evidence>
<accession>A0A2P2PUY1</accession>
<reference evidence="1" key="1">
    <citation type="submission" date="2018-02" db="EMBL/GenBank/DDBJ databases">
        <title>Rhizophora mucronata_Transcriptome.</title>
        <authorList>
            <person name="Meera S.P."/>
            <person name="Sreeshan A."/>
            <person name="Augustine A."/>
        </authorList>
    </citation>
    <scope>NUCLEOTIDE SEQUENCE</scope>
    <source>
        <tissue evidence="1">Leaf</tissue>
    </source>
</reference>
<name>A0A2P2PUY1_RHIMU</name>
<protein>
    <submittedName>
        <fullName evidence="1">Uncharacterized protein</fullName>
    </submittedName>
</protein>